<dbReference type="EMBL" id="AP035881">
    <property type="protein sequence ID" value="BFP48386.1"/>
    <property type="molecule type" value="Genomic_DNA"/>
</dbReference>
<protein>
    <submittedName>
        <fullName evidence="1">Uncharacterized protein</fullName>
    </submittedName>
</protein>
<proteinExistence type="predicted"/>
<gene>
    <name evidence="1" type="ORF">KCMC57_47540</name>
</gene>
<evidence type="ECO:0000313" key="1">
    <source>
        <dbReference type="EMBL" id="BFP48386.1"/>
    </source>
</evidence>
<dbReference type="AlphaFoldDB" id="A0AB33K3L7"/>
<name>A0AB33K3L7_9ACTN</name>
<reference evidence="1" key="1">
    <citation type="submission" date="2024-07" db="EMBL/GenBank/DDBJ databases">
        <title>Complete genome sequences of cellulolytic bacteria, Kitasatospora sp. CMC57 and Streptomyces sp. CMC78, isolated from Japanese agricultural soil.</title>
        <authorList>
            <person name="Hashimoto T."/>
            <person name="Ito M."/>
            <person name="Iwamoto M."/>
            <person name="Fukahori D."/>
            <person name="Shoda T."/>
            <person name="Sakoda M."/>
            <person name="Morohoshi T."/>
            <person name="Mitsuboshi M."/>
            <person name="Nishizawa T."/>
        </authorList>
    </citation>
    <scope>NUCLEOTIDE SEQUENCE</scope>
    <source>
        <strain evidence="1">CMC57</strain>
    </source>
</reference>
<sequence length="57" mass="6225">MMEGGRHVGLVSARREVAGRGWSLGSHGDFYQGHDSSTDGMDYGLLPYRSGVLTLQR</sequence>
<accession>A0AB33K3L7</accession>
<organism evidence="1">
    <name type="scientific">Kitasatospora sp. CMC57</name>
    <dbReference type="NCBI Taxonomy" id="3231513"/>
    <lineage>
        <taxon>Bacteria</taxon>
        <taxon>Bacillati</taxon>
        <taxon>Actinomycetota</taxon>
        <taxon>Actinomycetes</taxon>
        <taxon>Kitasatosporales</taxon>
        <taxon>Streptomycetaceae</taxon>
        <taxon>Kitasatospora</taxon>
    </lineage>
</organism>